<feature type="domain" description="CR-type" evidence="8">
    <location>
        <begin position="129"/>
        <end position="213"/>
    </location>
</feature>
<evidence type="ECO:0000256" key="2">
    <source>
        <dbReference type="ARBA" id="ARBA00022737"/>
    </source>
</evidence>
<keyword evidence="4 5" id="KW-0862">Zinc</keyword>
<keyword evidence="1 5" id="KW-0479">Metal-binding</keyword>
<dbReference type="SUPFAM" id="SSF57938">
    <property type="entry name" value="DnaJ/Hsp40 cysteine-rich domain"/>
    <property type="match status" value="1"/>
</dbReference>
<dbReference type="CDD" id="cd06257">
    <property type="entry name" value="DnaJ"/>
    <property type="match status" value="1"/>
</dbReference>
<dbReference type="CDD" id="cd10719">
    <property type="entry name" value="DnaJ_zf"/>
    <property type="match status" value="1"/>
</dbReference>
<dbReference type="InterPro" id="IPR008971">
    <property type="entry name" value="HSP40/DnaJ_pept-bd"/>
</dbReference>
<feature type="region of interest" description="Disordered" evidence="6">
    <location>
        <begin position="382"/>
        <end position="419"/>
    </location>
</feature>
<feature type="domain" description="J" evidence="7">
    <location>
        <begin position="6"/>
        <end position="71"/>
    </location>
</feature>
<dbReference type="InterPro" id="IPR036410">
    <property type="entry name" value="HSP_DnaJ_Cys-rich_dom_sf"/>
</dbReference>
<dbReference type="PANTHER" id="PTHR43888">
    <property type="entry name" value="DNAJ-LIKE-2, ISOFORM A-RELATED"/>
    <property type="match status" value="1"/>
</dbReference>
<dbReference type="InterPro" id="IPR012724">
    <property type="entry name" value="DnaJ"/>
</dbReference>
<evidence type="ECO:0000256" key="3">
    <source>
        <dbReference type="ARBA" id="ARBA00022771"/>
    </source>
</evidence>
<evidence type="ECO:0000259" key="7">
    <source>
        <dbReference type="PROSITE" id="PS50076"/>
    </source>
</evidence>
<keyword evidence="3 5" id="KW-0863">Zinc-finger</keyword>
<dbReference type="CDD" id="cd10747">
    <property type="entry name" value="DnaJ_C"/>
    <property type="match status" value="1"/>
</dbReference>
<dbReference type="InterPro" id="IPR001623">
    <property type="entry name" value="DnaJ_domain"/>
</dbReference>
<keyword evidence="10" id="KW-1185">Reference proteome</keyword>
<dbReference type="Gene3D" id="2.10.230.10">
    <property type="entry name" value="Heat shock protein DnaJ, cysteine-rich domain"/>
    <property type="match status" value="1"/>
</dbReference>
<dbReference type="HAMAP" id="MF_01152">
    <property type="entry name" value="DnaJ"/>
    <property type="match status" value="1"/>
</dbReference>
<dbReference type="Pfam" id="PF00226">
    <property type="entry name" value="DnaJ"/>
    <property type="match status" value="1"/>
</dbReference>
<dbReference type="InterPro" id="IPR036869">
    <property type="entry name" value="J_dom_sf"/>
</dbReference>
<dbReference type="SUPFAM" id="SSF46565">
    <property type="entry name" value="Chaperone J-domain"/>
    <property type="match status" value="1"/>
</dbReference>
<feature type="zinc finger region" description="CR-type" evidence="5">
    <location>
        <begin position="129"/>
        <end position="213"/>
    </location>
</feature>
<dbReference type="Pfam" id="PF00684">
    <property type="entry name" value="DnaJ_CXXCXGXG"/>
    <property type="match status" value="1"/>
</dbReference>
<dbReference type="Gene3D" id="2.60.260.20">
    <property type="entry name" value="Urease metallochaperone UreE, N-terminal domain"/>
    <property type="match status" value="2"/>
</dbReference>
<evidence type="ECO:0000313" key="9">
    <source>
        <dbReference type="EMBL" id="KAK8882414.1"/>
    </source>
</evidence>
<dbReference type="InterPro" id="IPR018253">
    <property type="entry name" value="DnaJ_domain_CS"/>
</dbReference>
<dbReference type="Proteomes" id="UP001470230">
    <property type="component" value="Unassembled WGS sequence"/>
</dbReference>
<gene>
    <name evidence="9" type="ORF">M9Y10_045056</name>
</gene>
<organism evidence="9 10">
    <name type="scientific">Tritrichomonas musculus</name>
    <dbReference type="NCBI Taxonomy" id="1915356"/>
    <lineage>
        <taxon>Eukaryota</taxon>
        <taxon>Metamonada</taxon>
        <taxon>Parabasalia</taxon>
        <taxon>Tritrichomonadida</taxon>
        <taxon>Tritrichomonadidae</taxon>
        <taxon>Tritrichomonas</taxon>
    </lineage>
</organism>
<proteinExistence type="inferred from homology"/>
<evidence type="ECO:0000313" key="10">
    <source>
        <dbReference type="Proteomes" id="UP001470230"/>
    </source>
</evidence>
<dbReference type="PROSITE" id="PS50076">
    <property type="entry name" value="DNAJ_2"/>
    <property type="match status" value="1"/>
</dbReference>
<evidence type="ECO:0000256" key="5">
    <source>
        <dbReference type="PROSITE-ProRule" id="PRU00546"/>
    </source>
</evidence>
<evidence type="ECO:0000256" key="6">
    <source>
        <dbReference type="SAM" id="MobiDB-lite"/>
    </source>
</evidence>
<dbReference type="InterPro" id="IPR044713">
    <property type="entry name" value="DNJA1/2-like"/>
</dbReference>
<dbReference type="InterPro" id="IPR002939">
    <property type="entry name" value="DnaJ_C"/>
</dbReference>
<dbReference type="EMBL" id="JAPFFF010000009">
    <property type="protein sequence ID" value="KAK8882414.1"/>
    <property type="molecule type" value="Genomic_DNA"/>
</dbReference>
<sequence length="419" mass="46461">MVVDTKLYDLLGVKPDVSERDLKKAFMQKARELHPDKNRDDPNATEKFQQVNEAYEILKDPQKRQIYDQAGVDGLREGAGGMGGFDDILSHLFGMGGMGGGFRTRQPRRQRTQDIGHKINVTLEDLYNGKEVTLRINRDVICPDCNGSGCQKGKSPKKCPDCQGKGQKVTVVRMGPMITQQVGTCPTCRGTGESIDPADKCKKCKGKKVVDEKKTIVVHIEPGMEDGDRIPFIGCADEAPGADTGDLIVMLKLKDHDHFLRKHDDLLMMKNITLSEALLGTTFVLNHLDGRKLVVSTPPGQVIIPDSVKVIEHEGMPQRGNQFEKGRLFIKFNVAFPKSSQLTEDFKNALKACLPPPNEVAGIDLNDDNVYQVGMKDSDLKQFENSKSTYHQRRGEAYDARGDDDDDERGGTSAQCQPM</sequence>
<name>A0ABR2JUJ4_9EUKA</name>
<dbReference type="PRINTS" id="PR00625">
    <property type="entry name" value="JDOMAIN"/>
</dbReference>
<evidence type="ECO:0000256" key="1">
    <source>
        <dbReference type="ARBA" id="ARBA00022723"/>
    </source>
</evidence>
<evidence type="ECO:0000256" key="4">
    <source>
        <dbReference type="ARBA" id="ARBA00022833"/>
    </source>
</evidence>
<reference evidence="9 10" key="1">
    <citation type="submission" date="2024-04" db="EMBL/GenBank/DDBJ databases">
        <title>Tritrichomonas musculus Genome.</title>
        <authorList>
            <person name="Alves-Ferreira E."/>
            <person name="Grigg M."/>
            <person name="Lorenzi H."/>
            <person name="Galac M."/>
        </authorList>
    </citation>
    <scope>NUCLEOTIDE SEQUENCE [LARGE SCALE GENOMIC DNA]</scope>
    <source>
        <strain evidence="9 10">EAF2021</strain>
    </source>
</reference>
<keyword evidence="2" id="KW-0677">Repeat</keyword>
<accession>A0ABR2JUJ4</accession>
<comment type="caution">
    <text evidence="9">The sequence shown here is derived from an EMBL/GenBank/DDBJ whole genome shotgun (WGS) entry which is preliminary data.</text>
</comment>
<protein>
    <submittedName>
        <fullName evidence="9">Uncharacterized protein</fullName>
    </submittedName>
</protein>
<dbReference type="SMART" id="SM00271">
    <property type="entry name" value="DnaJ"/>
    <property type="match status" value="1"/>
</dbReference>
<dbReference type="InterPro" id="IPR001305">
    <property type="entry name" value="HSP_DnaJ_Cys-rich_dom"/>
</dbReference>
<dbReference type="SUPFAM" id="SSF49493">
    <property type="entry name" value="HSP40/DnaJ peptide-binding domain"/>
    <property type="match status" value="2"/>
</dbReference>
<dbReference type="PROSITE" id="PS00636">
    <property type="entry name" value="DNAJ_1"/>
    <property type="match status" value="1"/>
</dbReference>
<dbReference type="Gene3D" id="1.10.287.110">
    <property type="entry name" value="DnaJ domain"/>
    <property type="match status" value="1"/>
</dbReference>
<dbReference type="Pfam" id="PF01556">
    <property type="entry name" value="DnaJ_C"/>
    <property type="match status" value="1"/>
</dbReference>
<evidence type="ECO:0000259" key="8">
    <source>
        <dbReference type="PROSITE" id="PS51188"/>
    </source>
</evidence>
<dbReference type="PROSITE" id="PS51188">
    <property type="entry name" value="ZF_CR"/>
    <property type="match status" value="1"/>
</dbReference>